<dbReference type="OrthoDB" id="8704534at2"/>
<evidence type="ECO:0000313" key="2">
    <source>
        <dbReference type="Proteomes" id="UP000425817"/>
    </source>
</evidence>
<organism evidence="1 2">
    <name type="scientific">Variovorax paradoxus</name>
    <dbReference type="NCBI Taxonomy" id="34073"/>
    <lineage>
        <taxon>Bacteria</taxon>
        <taxon>Pseudomonadati</taxon>
        <taxon>Pseudomonadota</taxon>
        <taxon>Betaproteobacteria</taxon>
        <taxon>Burkholderiales</taxon>
        <taxon>Comamonadaceae</taxon>
        <taxon>Variovorax</taxon>
    </lineage>
</organism>
<gene>
    <name evidence="1" type="ORF">GOQ09_23680</name>
</gene>
<dbReference type="EMBL" id="CP046622">
    <property type="protein sequence ID" value="QGW84385.1"/>
    <property type="molecule type" value="Genomic_DNA"/>
</dbReference>
<dbReference type="Proteomes" id="UP000425817">
    <property type="component" value="Chromosome"/>
</dbReference>
<dbReference type="AlphaFoldDB" id="A0A6I6HNI5"/>
<proteinExistence type="predicted"/>
<accession>A0A6I6HNI5</accession>
<dbReference type="RefSeq" id="WP_157616139.1">
    <property type="nucleotide sequence ID" value="NZ_CP046622.1"/>
</dbReference>
<sequence>MTPTIDPVKLKAAAKHLEWACKQYPGIVVVQDLYEALLPLIEDAKTERVQTPAEKIPCGYFFGDGLYESYKSPNVDEAYVTFSIEMKGGLSEEEKELLSDTEFFQKEISGKDNHGK</sequence>
<evidence type="ECO:0000313" key="1">
    <source>
        <dbReference type="EMBL" id="QGW84385.1"/>
    </source>
</evidence>
<protein>
    <submittedName>
        <fullName evidence="1">Uncharacterized protein</fullName>
    </submittedName>
</protein>
<reference evidence="1 2" key="1">
    <citation type="submission" date="2019-12" db="EMBL/GenBank/DDBJ databases">
        <title>Hybrid Genome Assemblies of two High G+C Isolates from Undergraduate Microbiology Courses.</title>
        <authorList>
            <person name="Ne Ville C.J."/>
            <person name="Enright D."/>
            <person name="Hernandez I."/>
            <person name="Dodsworth J."/>
            <person name="Orwin P.M."/>
        </authorList>
    </citation>
    <scope>NUCLEOTIDE SEQUENCE [LARGE SCALE GENOMIC DNA]</scope>
    <source>
        <strain evidence="1 2">CSUSB</strain>
    </source>
</reference>
<name>A0A6I6HNI5_VARPD</name>